<accession>A0ABT5KYU4</accession>
<protein>
    <recommendedName>
        <fullName evidence="1">Sugar fermentation stimulation protein homolog</fullName>
    </recommendedName>
</protein>
<dbReference type="Gene3D" id="2.40.50.580">
    <property type="match status" value="1"/>
</dbReference>
<dbReference type="CDD" id="cd22359">
    <property type="entry name" value="SfsA-like_bacterial"/>
    <property type="match status" value="1"/>
</dbReference>
<evidence type="ECO:0000313" key="4">
    <source>
        <dbReference type="EMBL" id="MDC8829945.1"/>
    </source>
</evidence>
<keyword evidence="5" id="KW-1185">Reference proteome</keyword>
<dbReference type="InterPro" id="IPR005224">
    <property type="entry name" value="SfsA"/>
</dbReference>
<sequence>MQFTSPLLRGTLLRRYKRFFADIELDTGEQITAHCPNTGAMTGCAEPGFTVYVSPANNPKRKLKFTWELAVTSDNHWIGINTHHANKLVQEVLEQRPPSVFGRLQSIRREVTPPSGSSRFDFCLTRADDSLLYVEVKSVTLEVARKGYFPDAVTQRGQKHALELAELAKQGIATGLFFCVQHTGIDSVHLAEHIDPVYADAVRHAAQAGVDIVAMGCQISQEKIVLNQQLPIIL</sequence>
<feature type="domain" description="Sugar fermentation stimulation protein C-terminal" evidence="2">
    <location>
        <begin position="84"/>
        <end position="222"/>
    </location>
</feature>
<evidence type="ECO:0000256" key="1">
    <source>
        <dbReference type="HAMAP-Rule" id="MF_00095"/>
    </source>
</evidence>
<dbReference type="PANTHER" id="PTHR30545:SF2">
    <property type="entry name" value="SUGAR FERMENTATION STIMULATION PROTEIN A"/>
    <property type="match status" value="1"/>
</dbReference>
<comment type="similarity">
    <text evidence="1">Belongs to the SfsA family.</text>
</comment>
<gene>
    <name evidence="1 4" type="primary">sfsA</name>
    <name evidence="4" type="ORF">OIK42_04115</name>
</gene>
<name>A0ABT5KYU4_9ALTE</name>
<dbReference type="Proteomes" id="UP001218788">
    <property type="component" value="Unassembled WGS sequence"/>
</dbReference>
<dbReference type="NCBIfam" id="TIGR00230">
    <property type="entry name" value="sfsA"/>
    <property type="match status" value="1"/>
</dbReference>
<evidence type="ECO:0000259" key="2">
    <source>
        <dbReference type="Pfam" id="PF03749"/>
    </source>
</evidence>
<organism evidence="4 5">
    <name type="scientific">Alteromonas gilva</name>
    <dbReference type="NCBI Taxonomy" id="2987522"/>
    <lineage>
        <taxon>Bacteria</taxon>
        <taxon>Pseudomonadati</taxon>
        <taxon>Pseudomonadota</taxon>
        <taxon>Gammaproteobacteria</taxon>
        <taxon>Alteromonadales</taxon>
        <taxon>Alteromonadaceae</taxon>
        <taxon>Alteromonas/Salinimonas group</taxon>
        <taxon>Alteromonas</taxon>
    </lineage>
</organism>
<dbReference type="EMBL" id="JAQQXP010000001">
    <property type="protein sequence ID" value="MDC8829945.1"/>
    <property type="molecule type" value="Genomic_DNA"/>
</dbReference>
<dbReference type="Pfam" id="PF17746">
    <property type="entry name" value="SfsA_N"/>
    <property type="match status" value="1"/>
</dbReference>
<dbReference type="InterPro" id="IPR041465">
    <property type="entry name" value="SfsA_N"/>
</dbReference>
<reference evidence="4 5" key="1">
    <citation type="submission" date="2022-10" db="EMBL/GenBank/DDBJ databases">
        <title>Alteromonas sp. chi3 Genome sequencing.</title>
        <authorList>
            <person name="Park S."/>
        </authorList>
    </citation>
    <scope>NUCLEOTIDE SEQUENCE [LARGE SCALE GENOMIC DNA]</scope>
    <source>
        <strain evidence="5">chi3</strain>
    </source>
</reference>
<proteinExistence type="inferred from homology"/>
<dbReference type="HAMAP" id="MF_00095">
    <property type="entry name" value="SfsA"/>
    <property type="match status" value="1"/>
</dbReference>
<dbReference type="RefSeq" id="WP_273638515.1">
    <property type="nucleotide sequence ID" value="NZ_JAQQXP010000001.1"/>
</dbReference>
<feature type="domain" description="SfsA N-terminal OB" evidence="3">
    <location>
        <begin position="13"/>
        <end position="80"/>
    </location>
</feature>
<evidence type="ECO:0000259" key="3">
    <source>
        <dbReference type="Pfam" id="PF17746"/>
    </source>
</evidence>
<dbReference type="Pfam" id="PF03749">
    <property type="entry name" value="SfsA"/>
    <property type="match status" value="1"/>
</dbReference>
<comment type="caution">
    <text evidence="4">The sequence shown here is derived from an EMBL/GenBank/DDBJ whole genome shotgun (WGS) entry which is preliminary data.</text>
</comment>
<dbReference type="InterPro" id="IPR040452">
    <property type="entry name" value="SfsA_C"/>
</dbReference>
<evidence type="ECO:0000313" key="5">
    <source>
        <dbReference type="Proteomes" id="UP001218788"/>
    </source>
</evidence>
<dbReference type="Gene3D" id="3.40.1350.60">
    <property type="match status" value="1"/>
</dbReference>
<dbReference type="PANTHER" id="PTHR30545">
    <property type="entry name" value="SUGAR FERMENTATION STIMULATION PROTEIN A"/>
    <property type="match status" value="1"/>
</dbReference>